<comment type="caution">
    <text evidence="5">The sequence shown here is derived from an EMBL/GenBank/DDBJ whole genome shotgun (WGS) entry which is preliminary data.</text>
</comment>
<dbReference type="InterPro" id="IPR051448">
    <property type="entry name" value="CdaR-like_regulators"/>
</dbReference>
<dbReference type="RefSeq" id="WP_371754076.1">
    <property type="nucleotide sequence ID" value="NZ_JAYJLD010000012.1"/>
</dbReference>
<feature type="domain" description="CdaR GGDEF-like" evidence="4">
    <location>
        <begin position="342"/>
        <end position="433"/>
    </location>
</feature>
<dbReference type="Proteomes" id="UP001310386">
    <property type="component" value="Unassembled WGS sequence"/>
</dbReference>
<dbReference type="Pfam" id="PF17853">
    <property type="entry name" value="GGDEF_2"/>
    <property type="match status" value="1"/>
</dbReference>
<reference evidence="5" key="1">
    <citation type="submission" date="2023-12" db="EMBL/GenBank/DDBJ databases">
        <title>Fervidustalea candida gen. nov., sp. nov., a novel member of the family Paenibacillaceae isolated from a geothermal area.</title>
        <authorList>
            <person name="Li W.-J."/>
            <person name="Jiao J.-Y."/>
            <person name="Chen Y."/>
        </authorList>
    </citation>
    <scope>NUCLEOTIDE SEQUENCE</scope>
    <source>
        <strain evidence="5">SYSU GA230002</strain>
    </source>
</reference>
<proteinExistence type="inferred from homology"/>
<feature type="domain" description="Purine catabolism PurC-like" evidence="2">
    <location>
        <begin position="11"/>
        <end position="129"/>
    </location>
</feature>
<dbReference type="InterPro" id="IPR041522">
    <property type="entry name" value="CdaR_GGDEF"/>
</dbReference>
<keyword evidence="6" id="KW-1185">Reference proteome</keyword>
<dbReference type="InterPro" id="IPR042070">
    <property type="entry name" value="PucR_C-HTH_sf"/>
</dbReference>
<evidence type="ECO:0000313" key="6">
    <source>
        <dbReference type="Proteomes" id="UP001310386"/>
    </source>
</evidence>
<dbReference type="PANTHER" id="PTHR33744">
    <property type="entry name" value="CARBOHYDRATE DIACID REGULATOR"/>
    <property type="match status" value="1"/>
</dbReference>
<evidence type="ECO:0000259" key="4">
    <source>
        <dbReference type="Pfam" id="PF17853"/>
    </source>
</evidence>
<name>A0ABU5ZLH9_9BACL</name>
<protein>
    <submittedName>
        <fullName evidence="5">PucR family transcriptional regulator ligand-binding domain-containing protein</fullName>
    </submittedName>
</protein>
<accession>A0ABU5ZLH9</accession>
<evidence type="ECO:0000259" key="3">
    <source>
        <dbReference type="Pfam" id="PF13556"/>
    </source>
</evidence>
<dbReference type="InterPro" id="IPR025736">
    <property type="entry name" value="PucR_C-HTH_dom"/>
</dbReference>
<evidence type="ECO:0000313" key="5">
    <source>
        <dbReference type="EMBL" id="MEB3101955.1"/>
    </source>
</evidence>
<feature type="domain" description="PucR C-terminal helix-turn-helix" evidence="3">
    <location>
        <begin position="485"/>
        <end position="543"/>
    </location>
</feature>
<dbReference type="Pfam" id="PF13556">
    <property type="entry name" value="HTH_30"/>
    <property type="match status" value="1"/>
</dbReference>
<organism evidence="5 6">
    <name type="scientific">Ferviditalea candida</name>
    <dbReference type="NCBI Taxonomy" id="3108399"/>
    <lineage>
        <taxon>Bacteria</taxon>
        <taxon>Bacillati</taxon>
        <taxon>Bacillota</taxon>
        <taxon>Bacilli</taxon>
        <taxon>Bacillales</taxon>
        <taxon>Paenibacillaceae</taxon>
        <taxon>Ferviditalea</taxon>
    </lineage>
</organism>
<dbReference type="Pfam" id="PF07905">
    <property type="entry name" value="PucR"/>
    <property type="match status" value="1"/>
</dbReference>
<dbReference type="PANTHER" id="PTHR33744:SF1">
    <property type="entry name" value="DNA-BINDING TRANSCRIPTIONAL ACTIVATOR ADER"/>
    <property type="match status" value="1"/>
</dbReference>
<evidence type="ECO:0000259" key="2">
    <source>
        <dbReference type="Pfam" id="PF07905"/>
    </source>
</evidence>
<dbReference type="EMBL" id="JAYJLD010000012">
    <property type="protein sequence ID" value="MEB3101955.1"/>
    <property type="molecule type" value="Genomic_DNA"/>
</dbReference>
<gene>
    <name evidence="5" type="ORF">VF724_09795</name>
</gene>
<dbReference type="Gene3D" id="1.10.10.2840">
    <property type="entry name" value="PucR C-terminal helix-turn-helix domain"/>
    <property type="match status" value="1"/>
</dbReference>
<evidence type="ECO:0000256" key="1">
    <source>
        <dbReference type="ARBA" id="ARBA00006754"/>
    </source>
</evidence>
<comment type="similarity">
    <text evidence="1">Belongs to the CdaR family.</text>
</comment>
<dbReference type="InterPro" id="IPR012914">
    <property type="entry name" value="PucR_dom"/>
</dbReference>
<sequence length="553" mass="64168">MESEFIIRINDILDRPIFRNCKVVAGRNGLWRRIRWVHILEVSQVDMLIHGEEMILSTGVGLAGETSKEEYLEKLIHNGASCLCIEQGKYFEHVTPEMIKIADENNFPLIIFTEKVRFVDITQDLHSLIINRHHQMLEQLEIISRELYTSTLTSQANTNILKILHSSTKADVYFLPLHGKAQCVPVNVRDDNKKQTVRQLGAKISEQTGQPLIQWKEGERYFLMQEVGAMGQIWGYLSLCFEEKLPGEFDLLVLDRAALSLAQDLLRKRYVEERKLHSEHIWVDDLINGRIRNEEQIQSYLGKKASDLSNVEYKVCLIEYFENNEGEPEMFEEDPEALRFHISLLVRSSFESHGFLPYLTAKGNQLIVIATNRVPGSSPNERLNKVIDSLLALKEERKKLGRPIDMRIGFGRTYKKWIEATNSYLEAKYVLKVQSLAWKKTNYYYEDIGIFRLMLNLENEAALEDFVADYLGPLIEYERVKGGDLLHTLKVYLDNDGSKQATSQELFIVRQTIYHRLEKIKELLGEDFMLPEKRLSIEVALRAYLLLHRETQS</sequence>